<dbReference type="PROSITE" id="PS51257">
    <property type="entry name" value="PROKAR_LIPOPROTEIN"/>
    <property type="match status" value="1"/>
</dbReference>
<dbReference type="RefSeq" id="WP_254421247.1">
    <property type="nucleotide sequence ID" value="NZ_BAAAJB010000067.1"/>
</dbReference>
<evidence type="ECO:0008006" key="4">
    <source>
        <dbReference type="Google" id="ProtNLM"/>
    </source>
</evidence>
<protein>
    <recommendedName>
        <fullName evidence="4">Lipoprotein</fullName>
    </recommendedName>
</protein>
<accession>A0ABY5DDQ9</accession>
<keyword evidence="3" id="KW-1185">Reference proteome</keyword>
<feature type="region of interest" description="Disordered" evidence="1">
    <location>
        <begin position="25"/>
        <end position="49"/>
    </location>
</feature>
<sequence>MRGVVVGAAAAALVACGCGVVEVGPGSAPERPEENAQDGEEAEQTEEGPVEFTVKLTAMDPFVLALERDRSCIWVQGPRWKLTDGSDRVLDAGEVDTEDIVYVSGGEVDLEEVLGEDAVPDDLFPRGECYSELEFEVPRADFYVFSVDLFRPSTEPGERSVSKEMTFSLEEVEPADAELQLIVR</sequence>
<dbReference type="EMBL" id="CP099837">
    <property type="protein sequence ID" value="USY22474.1"/>
    <property type="molecule type" value="Genomic_DNA"/>
</dbReference>
<feature type="compositionally biased region" description="Acidic residues" evidence="1">
    <location>
        <begin position="35"/>
        <end position="49"/>
    </location>
</feature>
<gene>
    <name evidence="2" type="ORF">NE857_13180</name>
</gene>
<reference evidence="2" key="1">
    <citation type="submission" date="2022-06" db="EMBL/GenBank/DDBJ databases">
        <authorList>
            <person name="Ping M."/>
        </authorList>
    </citation>
    <scope>NUCLEOTIDE SEQUENCE</scope>
    <source>
        <strain evidence="2">JCM11759T</strain>
    </source>
</reference>
<evidence type="ECO:0000313" key="2">
    <source>
        <dbReference type="EMBL" id="USY22474.1"/>
    </source>
</evidence>
<dbReference type="Proteomes" id="UP001055940">
    <property type="component" value="Chromosome"/>
</dbReference>
<organism evidence="2 3">
    <name type="scientific">Nocardiopsis exhalans</name>
    <dbReference type="NCBI Taxonomy" id="163604"/>
    <lineage>
        <taxon>Bacteria</taxon>
        <taxon>Bacillati</taxon>
        <taxon>Actinomycetota</taxon>
        <taxon>Actinomycetes</taxon>
        <taxon>Streptosporangiales</taxon>
        <taxon>Nocardiopsidaceae</taxon>
        <taxon>Nocardiopsis</taxon>
    </lineage>
</organism>
<proteinExistence type="predicted"/>
<evidence type="ECO:0000313" key="3">
    <source>
        <dbReference type="Proteomes" id="UP001055940"/>
    </source>
</evidence>
<evidence type="ECO:0000256" key="1">
    <source>
        <dbReference type="SAM" id="MobiDB-lite"/>
    </source>
</evidence>
<name>A0ABY5DDQ9_9ACTN</name>